<dbReference type="SMART" id="SM00355">
    <property type="entry name" value="ZnF_C2H2"/>
    <property type="match status" value="2"/>
</dbReference>
<dbReference type="RefSeq" id="XP_022479244.1">
    <property type="nucleotide sequence ID" value="XM_022614331.1"/>
</dbReference>
<dbReference type="PROSITE" id="PS00028">
    <property type="entry name" value="ZINC_FINGER_C2H2_1"/>
    <property type="match status" value="2"/>
</dbReference>
<sequence>MDFSEEEIPLLKDENVWYGFYFCTWPGCEDFFPTPGARRKHYRAHYRPVICPVCEKRMAWNRDMRKHFETHFKRPRFQCRCTKDYSKMDNLKKHMKKMNLRSMNLRSIL</sequence>
<dbReference type="EMBL" id="MJBS01000015">
    <property type="protein sequence ID" value="OHF02102.1"/>
    <property type="molecule type" value="Genomic_DNA"/>
</dbReference>
<dbReference type="InterPro" id="IPR013087">
    <property type="entry name" value="Znf_C2H2_type"/>
</dbReference>
<name>A0A1G4BKY2_9PEZI</name>
<feature type="domain" description="C2H2-type" evidence="1">
    <location>
        <begin position="51"/>
        <end position="71"/>
    </location>
</feature>
<evidence type="ECO:0000313" key="2">
    <source>
        <dbReference type="EMBL" id="OHF02102.1"/>
    </source>
</evidence>
<proteinExistence type="predicted"/>
<reference evidence="2 3" key="1">
    <citation type="submission" date="2016-09" db="EMBL/GenBank/DDBJ databases">
        <authorList>
            <person name="Capua I."/>
            <person name="De Benedictis P."/>
            <person name="Joannis T."/>
            <person name="Lombin L.H."/>
            <person name="Cattoli G."/>
        </authorList>
    </citation>
    <scope>NUCLEOTIDE SEQUENCE [LARGE SCALE GENOMIC DNA]</scope>
    <source>
        <strain evidence="2 3">IMI 309357</strain>
    </source>
</reference>
<dbReference type="InterPro" id="IPR036236">
    <property type="entry name" value="Znf_C2H2_sf"/>
</dbReference>
<dbReference type="Proteomes" id="UP000176998">
    <property type="component" value="Unassembled WGS sequence"/>
</dbReference>
<keyword evidence="3" id="KW-1185">Reference proteome</keyword>
<evidence type="ECO:0000313" key="3">
    <source>
        <dbReference type="Proteomes" id="UP000176998"/>
    </source>
</evidence>
<evidence type="ECO:0000259" key="1">
    <source>
        <dbReference type="PROSITE" id="PS00028"/>
    </source>
</evidence>
<protein>
    <submittedName>
        <fullName evidence="2">Zinc finger protein 664</fullName>
    </submittedName>
</protein>
<dbReference type="Gene3D" id="3.30.160.60">
    <property type="entry name" value="Classic Zinc Finger"/>
    <property type="match status" value="1"/>
</dbReference>
<accession>A0A1G4BKY2</accession>
<gene>
    <name evidence="2" type="ORF">CORC01_02681</name>
</gene>
<dbReference type="SUPFAM" id="SSF57667">
    <property type="entry name" value="beta-beta-alpha zinc fingers"/>
    <property type="match status" value="2"/>
</dbReference>
<dbReference type="STRING" id="1209926.A0A1G4BKY2"/>
<dbReference type="OrthoDB" id="3437960at2759"/>
<organism evidence="2 3">
    <name type="scientific">Colletotrichum orchidophilum</name>
    <dbReference type="NCBI Taxonomy" id="1209926"/>
    <lineage>
        <taxon>Eukaryota</taxon>
        <taxon>Fungi</taxon>
        <taxon>Dikarya</taxon>
        <taxon>Ascomycota</taxon>
        <taxon>Pezizomycotina</taxon>
        <taxon>Sordariomycetes</taxon>
        <taxon>Hypocreomycetidae</taxon>
        <taxon>Glomerellales</taxon>
        <taxon>Glomerellaceae</taxon>
        <taxon>Colletotrichum</taxon>
    </lineage>
</organism>
<comment type="caution">
    <text evidence="2">The sequence shown here is derived from an EMBL/GenBank/DDBJ whole genome shotgun (WGS) entry which is preliminary data.</text>
</comment>
<dbReference type="AlphaFoldDB" id="A0A1G4BKY2"/>
<dbReference type="GeneID" id="34555841"/>
<feature type="domain" description="C2H2-type" evidence="1">
    <location>
        <begin position="23"/>
        <end position="45"/>
    </location>
</feature>